<dbReference type="PIRSF" id="PIRSF006305">
    <property type="entry name" value="Maf"/>
    <property type="match status" value="1"/>
</dbReference>
<gene>
    <name evidence="4" type="primary">LOC106067357</name>
</gene>
<dbReference type="HAMAP" id="MF_00528">
    <property type="entry name" value="Maf"/>
    <property type="match status" value="1"/>
</dbReference>
<dbReference type="Proteomes" id="UP001165740">
    <property type="component" value="Chromosome 8"/>
</dbReference>
<evidence type="ECO:0000256" key="1">
    <source>
        <dbReference type="ARBA" id="ARBA00001968"/>
    </source>
</evidence>
<dbReference type="OMA" id="VIGCDSV"/>
<dbReference type="RefSeq" id="XP_055893948.1">
    <property type="nucleotide sequence ID" value="XM_056037973.1"/>
</dbReference>
<accession>A0A9W3B393</accession>
<dbReference type="PANTHER" id="PTHR43213:SF5">
    <property type="entry name" value="BIFUNCTIONAL DTTP_UTP PYROPHOSPHATASE_METHYLTRANSFERASE PROTEIN-RELATED"/>
    <property type="match status" value="1"/>
</dbReference>
<name>A0A9W3B393_BIOGL</name>
<dbReference type="GO" id="GO:0047429">
    <property type="term" value="F:nucleoside triphosphate diphosphatase activity"/>
    <property type="evidence" value="ECO:0007669"/>
    <property type="project" value="InterPro"/>
</dbReference>
<dbReference type="CDD" id="cd00555">
    <property type="entry name" value="Maf"/>
    <property type="match status" value="1"/>
</dbReference>
<protein>
    <submittedName>
        <fullName evidence="4">Probable bifunctional dTTP/UTP pyrophosphatase/methyltransferase protein isoform X1</fullName>
    </submittedName>
</protein>
<dbReference type="OrthoDB" id="10267058at2759"/>
<dbReference type="Gene3D" id="3.90.950.10">
    <property type="match status" value="1"/>
</dbReference>
<dbReference type="PANTHER" id="PTHR43213">
    <property type="entry name" value="BIFUNCTIONAL DTTP/UTP PYROPHOSPHATASE/METHYLTRANSFERASE PROTEIN-RELATED"/>
    <property type="match status" value="1"/>
</dbReference>
<reference evidence="4" key="1">
    <citation type="submission" date="2025-08" db="UniProtKB">
        <authorList>
            <consortium name="RefSeq"/>
        </authorList>
    </citation>
    <scope>IDENTIFICATION</scope>
</reference>
<organism evidence="3 4">
    <name type="scientific">Biomphalaria glabrata</name>
    <name type="common">Bloodfluke planorb</name>
    <name type="synonym">Freshwater snail</name>
    <dbReference type="NCBI Taxonomy" id="6526"/>
    <lineage>
        <taxon>Eukaryota</taxon>
        <taxon>Metazoa</taxon>
        <taxon>Spiralia</taxon>
        <taxon>Lophotrochozoa</taxon>
        <taxon>Mollusca</taxon>
        <taxon>Gastropoda</taxon>
        <taxon>Heterobranchia</taxon>
        <taxon>Euthyneura</taxon>
        <taxon>Panpulmonata</taxon>
        <taxon>Hygrophila</taxon>
        <taxon>Lymnaeoidea</taxon>
        <taxon>Planorbidae</taxon>
        <taxon>Biomphalaria</taxon>
    </lineage>
</organism>
<dbReference type="NCBIfam" id="TIGR00172">
    <property type="entry name" value="maf"/>
    <property type="match status" value="1"/>
</dbReference>
<evidence type="ECO:0000313" key="3">
    <source>
        <dbReference type="Proteomes" id="UP001165740"/>
    </source>
</evidence>
<evidence type="ECO:0000256" key="2">
    <source>
        <dbReference type="ARBA" id="ARBA00022801"/>
    </source>
</evidence>
<dbReference type="InterPro" id="IPR003697">
    <property type="entry name" value="Maf-like"/>
</dbReference>
<dbReference type="AlphaFoldDB" id="A0A9W3B393"/>
<dbReference type="Pfam" id="PF02545">
    <property type="entry name" value="Maf"/>
    <property type="match status" value="1"/>
</dbReference>
<dbReference type="GeneID" id="106067357"/>
<sequence>MCRGSFQNATCVTLHRIFAMLQPFLYILNAQRNILASGSPRRKEILENVGLKFEVIPSTFEENLDKSQFTPQEYVVETAKLKTSEVAERLSQTGPLPDLIIGCDTVVYQNNQIIEKPRDKADAVRILTKLSGRSHSVFSGLTLFVPASSDVLKDGCPVVDSKFRCASFVEQTEVFMCEMSSEVIDAYIATGEPMDKAGGYGIQALGGTLVNKIHGDNFNVMGFPLPRFAREMSRIYSKK</sequence>
<evidence type="ECO:0000313" key="4">
    <source>
        <dbReference type="RefSeq" id="XP_055893948.1"/>
    </source>
</evidence>
<dbReference type="InterPro" id="IPR029001">
    <property type="entry name" value="ITPase-like_fam"/>
</dbReference>
<dbReference type="SUPFAM" id="SSF52972">
    <property type="entry name" value="ITPase-like"/>
    <property type="match status" value="1"/>
</dbReference>
<keyword evidence="3" id="KW-1185">Reference proteome</keyword>
<comment type="cofactor">
    <cofactor evidence="1">
        <name>a divalent metal cation</name>
        <dbReference type="ChEBI" id="CHEBI:60240"/>
    </cofactor>
</comment>
<proteinExistence type="inferred from homology"/>
<keyword evidence="2" id="KW-0378">Hydrolase</keyword>